<gene>
    <name evidence="5" type="primary">typA</name>
    <name evidence="3" type="synonym">bipA</name>
    <name evidence="5" type="ORF">NCTC13149_01778</name>
</gene>
<feature type="binding site" evidence="3">
    <location>
        <begin position="130"/>
        <end position="133"/>
    </location>
    <ligand>
        <name>GTP</name>
        <dbReference type="ChEBI" id="CHEBI:37565"/>
    </ligand>
</feature>
<sequence length="608" mass="68066">MNYREDIRNIAIIAHVDHGKTTLVDALLKQSGIFRKNQVVNERVMDSNAIERERGITILSKNTAVHYNGVKINIIDTPGHADFGGEVERVLKMVNGVVLLVDAFEGPMPQTKFVLKKSFELHLPVIVCINKIDRPEARPEEVVDEVLDLFIELGASEDVLDAPFVYASAKRGIAGKKLDEEMTSMEPLFQTILNYIPAPVEASNESFKLLISTIDYNDYVGRIGIGKIESGTLKENDSVYIVNSTKPGYEEKVKISKIYEFEGLERDEVESSSSGSIVAITGIEDINIGDTLTSEQDKEPLEFVKISEPTLSMNFSVNDSPFAGKVGKFVTSRQLRQRLFRELQTDVSLRVEETNSTDSFKVSGRGELHLSVLIENMRREGYEFQVSKPQVLFKTIDSKKYEPIERVTIDVSSEYVGAIIEKLGRRKGELVTMQEPQGGYQRLEFLIPARGLIGYRTEFMTDTKGNGILNSVFEDYAPYKGDIPRRVNASIVSFDTGVASTYGLNNAQQRGSLFVGPGEEVYEGQVVGESPKGVEIEVSVTKEKKQTNVRASGSDEALKLSPVKNLTLEEALEFIEDDELIEITPEDFRIRKEILSSQQRYKSKNKKK</sequence>
<dbReference type="GO" id="GO:0043022">
    <property type="term" value="F:ribosome binding"/>
    <property type="evidence" value="ECO:0007669"/>
    <property type="project" value="UniProtKB-UniRule"/>
</dbReference>
<dbReference type="CDD" id="cd03710">
    <property type="entry name" value="BipA_TypA_C"/>
    <property type="match status" value="1"/>
</dbReference>
<name>A0A379C8J4_9FIRM</name>
<dbReference type="RefSeq" id="WP_019034116.1">
    <property type="nucleotide sequence ID" value="NZ_UGSZ01000001.1"/>
</dbReference>
<dbReference type="InterPro" id="IPR047042">
    <property type="entry name" value="BipA_II"/>
</dbReference>
<comment type="catalytic activity">
    <reaction evidence="3">
        <text>GTP + H2O = GDP + phosphate + H(+)</text>
        <dbReference type="Rhea" id="RHEA:19669"/>
        <dbReference type="ChEBI" id="CHEBI:15377"/>
        <dbReference type="ChEBI" id="CHEBI:15378"/>
        <dbReference type="ChEBI" id="CHEBI:37565"/>
        <dbReference type="ChEBI" id="CHEBI:43474"/>
        <dbReference type="ChEBI" id="CHEBI:58189"/>
    </reaction>
</comment>
<dbReference type="HAMAP" id="MF_00849">
    <property type="entry name" value="BipA"/>
    <property type="match status" value="1"/>
</dbReference>
<dbReference type="Pfam" id="PF14492">
    <property type="entry name" value="EFG_III"/>
    <property type="match status" value="1"/>
</dbReference>
<dbReference type="CDD" id="cd01891">
    <property type="entry name" value="TypA_BipA"/>
    <property type="match status" value="1"/>
</dbReference>
<dbReference type="GO" id="GO:0000027">
    <property type="term" value="P:ribosomal large subunit assembly"/>
    <property type="evidence" value="ECO:0007669"/>
    <property type="project" value="UniProtKB-UniRule"/>
</dbReference>
<dbReference type="EMBL" id="UGSZ01000001">
    <property type="protein sequence ID" value="SUB57917.1"/>
    <property type="molecule type" value="Genomic_DNA"/>
</dbReference>
<dbReference type="GO" id="GO:1990904">
    <property type="term" value="C:ribonucleoprotein complex"/>
    <property type="evidence" value="ECO:0007669"/>
    <property type="project" value="TreeGrafter"/>
</dbReference>
<keyword evidence="1 3" id="KW-0547">Nucleotide-binding</keyword>
<keyword evidence="3" id="KW-0820">tRNA-binding</keyword>
<dbReference type="InterPro" id="IPR035651">
    <property type="entry name" value="BipA_V"/>
</dbReference>
<dbReference type="InterPro" id="IPR000640">
    <property type="entry name" value="EFG_V-like"/>
</dbReference>
<dbReference type="STRING" id="1122949.GCA_000378725_00021"/>
<keyword evidence="3" id="KW-0690">Ribosome biogenesis</keyword>
<dbReference type="InterPro" id="IPR004161">
    <property type="entry name" value="EFTu-like_2"/>
</dbReference>
<dbReference type="GO" id="GO:0000049">
    <property type="term" value="F:tRNA binding"/>
    <property type="evidence" value="ECO:0007669"/>
    <property type="project" value="UniProtKB-KW"/>
</dbReference>
<reference evidence="5 6" key="1">
    <citation type="submission" date="2018-06" db="EMBL/GenBank/DDBJ databases">
        <authorList>
            <consortium name="Pathogen Informatics"/>
            <person name="Doyle S."/>
        </authorList>
    </citation>
    <scope>NUCLEOTIDE SEQUENCE [LARGE SCALE GENOMIC DNA]</scope>
    <source>
        <strain evidence="5 6">NCTC13149</strain>
    </source>
</reference>
<dbReference type="InterPro" id="IPR041095">
    <property type="entry name" value="EFG_II"/>
</dbReference>
<dbReference type="InterPro" id="IPR047041">
    <property type="entry name" value="BipA_GTP-bd_dom"/>
</dbReference>
<dbReference type="GO" id="GO:0005525">
    <property type="term" value="F:GTP binding"/>
    <property type="evidence" value="ECO:0007669"/>
    <property type="project" value="UniProtKB-UniRule"/>
</dbReference>
<dbReference type="InterPro" id="IPR047043">
    <property type="entry name" value="BipA_III"/>
</dbReference>
<dbReference type="InterPro" id="IPR042116">
    <property type="entry name" value="TypA/BipA_C"/>
</dbReference>
<dbReference type="InterPro" id="IPR027417">
    <property type="entry name" value="P-loop_NTPase"/>
</dbReference>
<dbReference type="SUPFAM" id="SSF52540">
    <property type="entry name" value="P-loop containing nucleoside triphosphate hydrolases"/>
    <property type="match status" value="1"/>
</dbReference>
<dbReference type="PRINTS" id="PR00315">
    <property type="entry name" value="ELONGATNFCT"/>
</dbReference>
<dbReference type="CDD" id="cd16263">
    <property type="entry name" value="BipA_III"/>
    <property type="match status" value="1"/>
</dbReference>
<dbReference type="GO" id="GO:0003924">
    <property type="term" value="F:GTPase activity"/>
    <property type="evidence" value="ECO:0007669"/>
    <property type="project" value="UniProtKB-UniRule"/>
</dbReference>
<dbReference type="CDD" id="cd03691">
    <property type="entry name" value="BipA_TypA_II"/>
    <property type="match status" value="1"/>
</dbReference>
<dbReference type="InterPro" id="IPR048876">
    <property type="entry name" value="BipA_C"/>
</dbReference>
<comment type="subunit">
    <text evidence="3">Monomer.</text>
</comment>
<dbReference type="InterPro" id="IPR000795">
    <property type="entry name" value="T_Tr_GTP-bd_dom"/>
</dbReference>
<protein>
    <recommendedName>
        <fullName evidence="3">Large ribosomal subunit assembly factor BipA</fullName>
        <ecNumber evidence="3">3.6.5.-</ecNumber>
    </recommendedName>
    <alternativeName>
        <fullName evidence="3">GTP-binding protein BipA</fullName>
    </alternativeName>
</protein>
<dbReference type="FunFam" id="3.40.50.300:FF:000055">
    <property type="entry name" value="GTP-binding protein TypA"/>
    <property type="match status" value="1"/>
</dbReference>
<dbReference type="Pfam" id="PF00679">
    <property type="entry name" value="EFG_C"/>
    <property type="match status" value="1"/>
</dbReference>
<dbReference type="SMART" id="SM00838">
    <property type="entry name" value="EFG_C"/>
    <property type="match status" value="1"/>
</dbReference>
<dbReference type="SUPFAM" id="SSF54980">
    <property type="entry name" value="EF-G C-terminal domain-like"/>
    <property type="match status" value="2"/>
</dbReference>
<keyword evidence="3" id="KW-0694">RNA-binding</keyword>
<dbReference type="InterPro" id="IPR009000">
    <property type="entry name" value="Transl_B-barrel_sf"/>
</dbReference>
<dbReference type="NCBIfam" id="TIGR01394">
    <property type="entry name" value="TypA_BipA"/>
    <property type="match status" value="1"/>
</dbReference>
<feature type="domain" description="Tr-type G" evidence="4">
    <location>
        <begin position="5"/>
        <end position="200"/>
    </location>
</feature>
<dbReference type="InterPro" id="IPR035647">
    <property type="entry name" value="EFG_III/V"/>
</dbReference>
<dbReference type="InterPro" id="IPR006298">
    <property type="entry name" value="BipA"/>
</dbReference>
<keyword evidence="3" id="KW-0378">Hydrolase</keyword>
<dbReference type="PROSITE" id="PS00301">
    <property type="entry name" value="G_TR_1"/>
    <property type="match status" value="1"/>
</dbReference>
<accession>A0A379C8J4</accession>
<proteinExistence type="inferred from homology"/>
<organism evidence="5 6">
    <name type="scientific">Peptoniphilus lacrimalis</name>
    <dbReference type="NCBI Taxonomy" id="33031"/>
    <lineage>
        <taxon>Bacteria</taxon>
        <taxon>Bacillati</taxon>
        <taxon>Bacillota</taxon>
        <taxon>Tissierellia</taxon>
        <taxon>Tissierellales</taxon>
        <taxon>Peptoniphilaceae</taxon>
        <taxon>Peptoniphilus</taxon>
    </lineage>
</organism>
<dbReference type="InterPro" id="IPR005225">
    <property type="entry name" value="Small_GTP-bd"/>
</dbReference>
<dbReference type="FunFam" id="2.40.30.10:FF:000016">
    <property type="entry name" value="GTP-binding protein TypA"/>
    <property type="match status" value="1"/>
</dbReference>
<comment type="similarity">
    <text evidence="3">Belongs to the TRAFAC class translation factor GTPase superfamily. Classic translation factor GTPase family. BipA subfamily.</text>
</comment>
<dbReference type="Pfam" id="PF03144">
    <property type="entry name" value="GTP_EFTU_D2"/>
    <property type="match status" value="1"/>
</dbReference>
<dbReference type="Gene3D" id="2.40.30.10">
    <property type="entry name" value="Translation factors"/>
    <property type="match status" value="1"/>
</dbReference>
<dbReference type="GO" id="GO:0019843">
    <property type="term" value="F:rRNA binding"/>
    <property type="evidence" value="ECO:0007669"/>
    <property type="project" value="UniProtKB-KW"/>
</dbReference>
<dbReference type="EC" id="3.6.5.-" evidence="3"/>
<dbReference type="Gene3D" id="2.40.50.250">
    <property type="entry name" value="bipa protein"/>
    <property type="match status" value="1"/>
</dbReference>
<dbReference type="PANTHER" id="PTHR42908:SF8">
    <property type="entry name" value="TR-TYPE G DOMAIN-CONTAINING PROTEIN"/>
    <property type="match status" value="1"/>
</dbReference>
<evidence type="ECO:0000256" key="1">
    <source>
        <dbReference type="ARBA" id="ARBA00022741"/>
    </source>
</evidence>
<dbReference type="AlphaFoldDB" id="A0A379C8J4"/>
<dbReference type="NCBIfam" id="TIGR00231">
    <property type="entry name" value="small_GTP"/>
    <property type="match status" value="1"/>
</dbReference>
<dbReference type="FunFam" id="3.30.70.240:FF:000002">
    <property type="entry name" value="GTP-binding protein TypA"/>
    <property type="match status" value="1"/>
</dbReference>
<dbReference type="InterPro" id="IPR031157">
    <property type="entry name" value="G_TR_CS"/>
</dbReference>
<dbReference type="PANTHER" id="PTHR42908">
    <property type="entry name" value="TRANSLATION ELONGATION FACTOR-RELATED"/>
    <property type="match status" value="1"/>
</dbReference>
<dbReference type="OrthoDB" id="9801591at2"/>
<evidence type="ECO:0000256" key="3">
    <source>
        <dbReference type="HAMAP-Rule" id="MF_00849"/>
    </source>
</evidence>
<dbReference type="SUPFAM" id="SSF50447">
    <property type="entry name" value="Translation proteins"/>
    <property type="match status" value="1"/>
</dbReference>
<comment type="function">
    <text evidence="3">A 50S ribosomal subunit assembly protein with GTPase activity, required for 50S subunit assembly at low temperatures, may also play a role in translation. Binds GTP and analogs. Binds the 70S ribosome between the 30S and 50S subunits, in a similar position as ribosome-bound EF-G; it contacts a number of ribosomal proteins, both rRNAs and the A-site tRNA.</text>
</comment>
<feature type="binding site" evidence="3">
    <location>
        <begin position="17"/>
        <end position="22"/>
    </location>
    <ligand>
        <name>GTP</name>
        <dbReference type="ChEBI" id="CHEBI:37565"/>
    </ligand>
</feature>
<keyword evidence="3" id="KW-0963">Cytoplasm</keyword>
<dbReference type="Gene3D" id="3.30.70.870">
    <property type="entry name" value="Elongation Factor G (Translational Gtpase), domain 3"/>
    <property type="match status" value="1"/>
</dbReference>
<keyword evidence="2 3" id="KW-0342">GTP-binding</keyword>
<dbReference type="PROSITE" id="PS51722">
    <property type="entry name" value="G_TR_2"/>
    <property type="match status" value="1"/>
</dbReference>
<dbReference type="Gene3D" id="3.40.50.300">
    <property type="entry name" value="P-loop containing nucleotide triphosphate hydrolases"/>
    <property type="match status" value="1"/>
</dbReference>
<evidence type="ECO:0000259" key="4">
    <source>
        <dbReference type="PROSITE" id="PS51722"/>
    </source>
</evidence>
<dbReference type="Pfam" id="PF00009">
    <property type="entry name" value="GTP_EFTU"/>
    <property type="match status" value="1"/>
</dbReference>
<dbReference type="Pfam" id="PF21018">
    <property type="entry name" value="BipA_C"/>
    <property type="match status" value="1"/>
</dbReference>
<dbReference type="GO" id="GO:0005829">
    <property type="term" value="C:cytosol"/>
    <property type="evidence" value="ECO:0007669"/>
    <property type="project" value="TreeGrafter"/>
</dbReference>
<keyword evidence="3" id="KW-0699">rRNA-binding</keyword>
<comment type="subcellular location">
    <subcellularLocation>
        <location evidence="3">Cytoplasm</location>
    </subcellularLocation>
    <text evidence="3">Binds to ribosomes.</text>
</comment>
<evidence type="ECO:0000313" key="6">
    <source>
        <dbReference type="Proteomes" id="UP000255517"/>
    </source>
</evidence>
<evidence type="ECO:0000256" key="2">
    <source>
        <dbReference type="ARBA" id="ARBA00023134"/>
    </source>
</evidence>
<dbReference type="Proteomes" id="UP000255517">
    <property type="component" value="Unassembled WGS sequence"/>
</dbReference>
<dbReference type="FunFam" id="3.30.70.870:FF:000003">
    <property type="entry name" value="GTP-binding protein TypA"/>
    <property type="match status" value="1"/>
</dbReference>
<evidence type="ECO:0000313" key="5">
    <source>
        <dbReference type="EMBL" id="SUB57917.1"/>
    </source>
</evidence>
<dbReference type="Gene3D" id="3.30.70.240">
    <property type="match status" value="1"/>
</dbReference>